<reference evidence="10" key="1">
    <citation type="submission" date="2020-11" db="EMBL/GenBank/DDBJ databases">
        <title>Nocardioides sp. nov., isolated from Soil of Cynanchum wilfordii Hemsley rhizosphere.</title>
        <authorList>
            <person name="Lee J.-S."/>
            <person name="Suh M.K."/>
            <person name="Kim J.-S."/>
        </authorList>
    </citation>
    <scope>NUCLEOTIDE SEQUENCE</scope>
    <source>
        <strain evidence="10">KCTC 19275</strain>
    </source>
</reference>
<keyword evidence="7" id="KW-0443">Lipid metabolism</keyword>
<dbReference type="Gene3D" id="2.60.200.40">
    <property type="match status" value="1"/>
</dbReference>
<evidence type="ECO:0000313" key="11">
    <source>
        <dbReference type="Proteomes" id="UP000640489"/>
    </source>
</evidence>
<organism evidence="10 11">
    <name type="scientific">Nocardioides islandensis</name>
    <dbReference type="NCBI Taxonomy" id="433663"/>
    <lineage>
        <taxon>Bacteria</taxon>
        <taxon>Bacillati</taxon>
        <taxon>Actinomycetota</taxon>
        <taxon>Actinomycetes</taxon>
        <taxon>Propionibacteriales</taxon>
        <taxon>Nocardioidaceae</taxon>
        <taxon>Nocardioides</taxon>
    </lineage>
</organism>
<evidence type="ECO:0000256" key="8">
    <source>
        <dbReference type="ARBA" id="ARBA00023264"/>
    </source>
</evidence>
<evidence type="ECO:0000256" key="2">
    <source>
        <dbReference type="ARBA" id="ARBA00005983"/>
    </source>
</evidence>
<dbReference type="Pfam" id="PF00781">
    <property type="entry name" value="DAGK_cat"/>
    <property type="match status" value="1"/>
</dbReference>
<comment type="similarity">
    <text evidence="2">Belongs to the diacylglycerol/lipid kinase family.</text>
</comment>
<comment type="cofactor">
    <cofactor evidence="1">
        <name>Mg(2+)</name>
        <dbReference type="ChEBI" id="CHEBI:18420"/>
    </cofactor>
</comment>
<dbReference type="InterPro" id="IPR050187">
    <property type="entry name" value="Lipid_Phosphate_FormReg"/>
</dbReference>
<comment type="caution">
    <text evidence="10">The sequence shown here is derived from an EMBL/GenBank/DDBJ whole genome shotgun (WGS) entry which is preliminary data.</text>
</comment>
<dbReference type="PANTHER" id="PTHR12358">
    <property type="entry name" value="SPHINGOSINE KINASE"/>
    <property type="match status" value="1"/>
</dbReference>
<evidence type="ECO:0000256" key="5">
    <source>
        <dbReference type="ARBA" id="ARBA00022777"/>
    </source>
</evidence>
<evidence type="ECO:0000259" key="9">
    <source>
        <dbReference type="PROSITE" id="PS50146"/>
    </source>
</evidence>
<dbReference type="InterPro" id="IPR045540">
    <property type="entry name" value="YegS/DAGK_C"/>
</dbReference>
<dbReference type="Gene3D" id="3.40.50.10330">
    <property type="entry name" value="Probable inorganic polyphosphate/atp-NAD kinase, domain 1"/>
    <property type="match status" value="1"/>
</dbReference>
<keyword evidence="4" id="KW-0547">Nucleotide-binding</keyword>
<dbReference type="SMART" id="SM00046">
    <property type="entry name" value="DAGKc"/>
    <property type="match status" value="1"/>
</dbReference>
<evidence type="ECO:0000256" key="1">
    <source>
        <dbReference type="ARBA" id="ARBA00001946"/>
    </source>
</evidence>
<dbReference type="InterPro" id="IPR017438">
    <property type="entry name" value="ATP-NAD_kinase_N"/>
</dbReference>
<dbReference type="GO" id="GO:0016301">
    <property type="term" value="F:kinase activity"/>
    <property type="evidence" value="ECO:0007669"/>
    <property type="project" value="UniProtKB-KW"/>
</dbReference>
<keyword evidence="5 10" id="KW-0418">Kinase</keyword>
<dbReference type="Proteomes" id="UP000640489">
    <property type="component" value="Unassembled WGS sequence"/>
</dbReference>
<dbReference type="AlphaFoldDB" id="A0A930VCU9"/>
<proteinExistence type="inferred from homology"/>
<dbReference type="InterPro" id="IPR016064">
    <property type="entry name" value="NAD/diacylglycerol_kinase_sf"/>
</dbReference>
<keyword evidence="3" id="KW-0808">Transferase</keyword>
<evidence type="ECO:0000313" key="10">
    <source>
        <dbReference type="EMBL" id="MBF4761680.1"/>
    </source>
</evidence>
<evidence type="ECO:0000256" key="3">
    <source>
        <dbReference type="ARBA" id="ARBA00022679"/>
    </source>
</evidence>
<feature type="domain" description="DAGKc" evidence="9">
    <location>
        <begin position="1"/>
        <end position="128"/>
    </location>
</feature>
<dbReference type="PROSITE" id="PS50146">
    <property type="entry name" value="DAGK"/>
    <property type="match status" value="1"/>
</dbReference>
<sequence>MDPLIVITNKDAGTADQETLDVALGVLRERTSVEVAATSDPGELDGVLQRAGSRRIVVAGGDGSLHAVMAALHRRNQLGDAVVALLPLGTGNDFARGVGIPLDIEDAARIVLEGEVRETDLIVDEVGEIVVNNVHVGAGAEASRKGHTWKTRLGSIGIGKVNLGKLGYPIGALQSAFNHAELHLRVEVDGKVVNDLDRPVLMVAVGNGANIGGGTGVTPYADPESGSVDVMVSRAVSPLAKLSYTMKMARQGSHLEHPDVDYHRGTTVSVSGEAFYCSADGEIYGPERQRSWHVEAAAYRFVLPSAEQAVFD</sequence>
<dbReference type="PANTHER" id="PTHR12358:SF54">
    <property type="entry name" value="SPHINGOSINE KINASE RELATED PROTEIN"/>
    <property type="match status" value="1"/>
</dbReference>
<dbReference type="GO" id="GO:0005524">
    <property type="term" value="F:ATP binding"/>
    <property type="evidence" value="ECO:0007669"/>
    <property type="project" value="UniProtKB-KW"/>
</dbReference>
<dbReference type="Pfam" id="PF19279">
    <property type="entry name" value="YegS_C"/>
    <property type="match status" value="1"/>
</dbReference>
<keyword evidence="11" id="KW-1185">Reference proteome</keyword>
<protein>
    <submittedName>
        <fullName evidence="10">Diacylglycerol kinase</fullName>
    </submittedName>
</protein>
<dbReference type="InterPro" id="IPR001206">
    <property type="entry name" value="Diacylglycerol_kinase_cat_dom"/>
</dbReference>
<dbReference type="RefSeq" id="WP_194704885.1">
    <property type="nucleotide sequence ID" value="NZ_JADKPN010000001.1"/>
</dbReference>
<keyword evidence="7" id="KW-0594">Phospholipid biosynthesis</keyword>
<evidence type="ECO:0000256" key="6">
    <source>
        <dbReference type="ARBA" id="ARBA00022840"/>
    </source>
</evidence>
<keyword evidence="7" id="KW-0444">Lipid biosynthesis</keyword>
<name>A0A930VCU9_9ACTN</name>
<evidence type="ECO:0000256" key="4">
    <source>
        <dbReference type="ARBA" id="ARBA00022741"/>
    </source>
</evidence>
<keyword evidence="6" id="KW-0067">ATP-binding</keyword>
<gene>
    <name evidence="10" type="ORF">ISU07_00955</name>
</gene>
<evidence type="ECO:0000256" key="7">
    <source>
        <dbReference type="ARBA" id="ARBA00023209"/>
    </source>
</evidence>
<dbReference type="EMBL" id="JADKPN010000001">
    <property type="protein sequence ID" value="MBF4761680.1"/>
    <property type="molecule type" value="Genomic_DNA"/>
</dbReference>
<dbReference type="GO" id="GO:0008654">
    <property type="term" value="P:phospholipid biosynthetic process"/>
    <property type="evidence" value="ECO:0007669"/>
    <property type="project" value="UniProtKB-KW"/>
</dbReference>
<keyword evidence="8" id="KW-1208">Phospholipid metabolism</keyword>
<accession>A0A930VCU9</accession>
<dbReference type="SUPFAM" id="SSF111331">
    <property type="entry name" value="NAD kinase/diacylglycerol kinase-like"/>
    <property type="match status" value="1"/>
</dbReference>